<dbReference type="SUPFAM" id="SSF50978">
    <property type="entry name" value="WD40 repeat-like"/>
    <property type="match status" value="1"/>
</dbReference>
<organism evidence="2 3">
    <name type="scientific">Reticulomyxa filosa</name>
    <dbReference type="NCBI Taxonomy" id="46433"/>
    <lineage>
        <taxon>Eukaryota</taxon>
        <taxon>Sar</taxon>
        <taxon>Rhizaria</taxon>
        <taxon>Retaria</taxon>
        <taxon>Foraminifera</taxon>
        <taxon>Monothalamids</taxon>
        <taxon>Reticulomyxidae</taxon>
        <taxon>Reticulomyxa</taxon>
    </lineage>
</organism>
<dbReference type="SMART" id="SM00320">
    <property type="entry name" value="WD40"/>
    <property type="match status" value="1"/>
</dbReference>
<dbReference type="InterPro" id="IPR036322">
    <property type="entry name" value="WD40_repeat_dom_sf"/>
</dbReference>
<evidence type="ECO:0000256" key="1">
    <source>
        <dbReference type="SAM" id="MobiDB-lite"/>
    </source>
</evidence>
<dbReference type="Pfam" id="PF00400">
    <property type="entry name" value="WD40"/>
    <property type="match status" value="1"/>
</dbReference>
<dbReference type="Proteomes" id="UP000023152">
    <property type="component" value="Unassembled WGS sequence"/>
</dbReference>
<accession>X6MVP1</accession>
<comment type="caution">
    <text evidence="2">The sequence shown here is derived from an EMBL/GenBank/DDBJ whole genome shotgun (WGS) entry which is preliminary data.</text>
</comment>
<dbReference type="AlphaFoldDB" id="X6MVP1"/>
<protein>
    <submittedName>
        <fullName evidence="2">Uncharacterized protein</fullName>
    </submittedName>
</protein>
<keyword evidence="3" id="KW-1185">Reference proteome</keyword>
<dbReference type="InterPro" id="IPR015943">
    <property type="entry name" value="WD40/YVTN_repeat-like_dom_sf"/>
</dbReference>
<dbReference type="EMBL" id="ASPP01016440">
    <property type="protein sequence ID" value="ETO17527.1"/>
    <property type="molecule type" value="Genomic_DNA"/>
</dbReference>
<evidence type="ECO:0000313" key="2">
    <source>
        <dbReference type="EMBL" id="ETO17527.1"/>
    </source>
</evidence>
<dbReference type="Gene3D" id="2.130.10.10">
    <property type="entry name" value="YVTN repeat-like/Quinoprotein amine dehydrogenase"/>
    <property type="match status" value="1"/>
</dbReference>
<feature type="non-terminal residue" evidence="2">
    <location>
        <position position="1"/>
    </location>
</feature>
<proteinExistence type="predicted"/>
<sequence>STQSHHALQQLQQDNNSQGTELKVHEMVPLEDETFAKISKFDDDVRCLDFSPYGDFLATGCVDHNIKLLPLPSMFNLSEVNITQQGQNFASTPIPPEFENDIQQTIQAQPQSQPQVQDQVQAQVLNS</sequence>
<evidence type="ECO:0000313" key="3">
    <source>
        <dbReference type="Proteomes" id="UP000023152"/>
    </source>
</evidence>
<feature type="region of interest" description="Disordered" evidence="1">
    <location>
        <begin position="1"/>
        <end position="20"/>
    </location>
</feature>
<dbReference type="InterPro" id="IPR001680">
    <property type="entry name" value="WD40_rpt"/>
</dbReference>
<name>X6MVP1_RETFI</name>
<reference evidence="2 3" key="1">
    <citation type="journal article" date="2013" name="Curr. Biol.">
        <title>The Genome of the Foraminiferan Reticulomyxa filosa.</title>
        <authorList>
            <person name="Glockner G."/>
            <person name="Hulsmann N."/>
            <person name="Schleicher M."/>
            <person name="Noegel A.A."/>
            <person name="Eichinger L."/>
            <person name="Gallinger C."/>
            <person name="Pawlowski J."/>
            <person name="Sierra R."/>
            <person name="Euteneuer U."/>
            <person name="Pillet L."/>
            <person name="Moustafa A."/>
            <person name="Platzer M."/>
            <person name="Groth M."/>
            <person name="Szafranski K."/>
            <person name="Schliwa M."/>
        </authorList>
    </citation>
    <scope>NUCLEOTIDE SEQUENCE [LARGE SCALE GENOMIC DNA]</scope>
</reference>
<gene>
    <name evidence="2" type="ORF">RFI_19794</name>
</gene>